<dbReference type="AlphaFoldDB" id="A0AAW0K994"/>
<gene>
    <name evidence="1" type="ORF">CFP56_023494</name>
</gene>
<evidence type="ECO:0000313" key="1">
    <source>
        <dbReference type="EMBL" id="KAK7835483.1"/>
    </source>
</evidence>
<reference evidence="1 2" key="1">
    <citation type="journal article" date="2018" name="Sci. Data">
        <title>The draft genome sequence of cork oak.</title>
        <authorList>
            <person name="Ramos A.M."/>
            <person name="Usie A."/>
            <person name="Barbosa P."/>
            <person name="Barros P.M."/>
            <person name="Capote T."/>
            <person name="Chaves I."/>
            <person name="Simoes F."/>
            <person name="Abreu I."/>
            <person name="Carrasquinho I."/>
            <person name="Faro C."/>
            <person name="Guimaraes J.B."/>
            <person name="Mendonca D."/>
            <person name="Nobrega F."/>
            <person name="Rodrigues L."/>
            <person name="Saibo N.J.M."/>
            <person name="Varela M.C."/>
            <person name="Egas C."/>
            <person name="Matos J."/>
            <person name="Miguel C.M."/>
            <person name="Oliveira M.M."/>
            <person name="Ricardo C.P."/>
            <person name="Goncalves S."/>
        </authorList>
    </citation>
    <scope>NUCLEOTIDE SEQUENCE [LARGE SCALE GENOMIC DNA]</scope>
    <source>
        <strain evidence="2">cv. HL8</strain>
    </source>
</reference>
<sequence>MAVGYVILLEVEIVGRLSTYCSLKSNFYPKRKPWETERGETTQPETKHRFSWQNNAQLAIMDCGYDLLSFFEL</sequence>
<dbReference type="EMBL" id="PKMF04000371">
    <property type="protein sequence ID" value="KAK7835483.1"/>
    <property type="molecule type" value="Genomic_DNA"/>
</dbReference>
<proteinExistence type="predicted"/>
<name>A0AAW0K994_QUESU</name>
<comment type="caution">
    <text evidence="1">The sequence shown here is derived from an EMBL/GenBank/DDBJ whole genome shotgun (WGS) entry which is preliminary data.</text>
</comment>
<organism evidence="1 2">
    <name type="scientific">Quercus suber</name>
    <name type="common">Cork oak</name>
    <dbReference type="NCBI Taxonomy" id="58331"/>
    <lineage>
        <taxon>Eukaryota</taxon>
        <taxon>Viridiplantae</taxon>
        <taxon>Streptophyta</taxon>
        <taxon>Embryophyta</taxon>
        <taxon>Tracheophyta</taxon>
        <taxon>Spermatophyta</taxon>
        <taxon>Magnoliopsida</taxon>
        <taxon>eudicotyledons</taxon>
        <taxon>Gunneridae</taxon>
        <taxon>Pentapetalae</taxon>
        <taxon>rosids</taxon>
        <taxon>fabids</taxon>
        <taxon>Fagales</taxon>
        <taxon>Fagaceae</taxon>
        <taxon>Quercus</taxon>
    </lineage>
</organism>
<keyword evidence="2" id="KW-1185">Reference proteome</keyword>
<protein>
    <submittedName>
        <fullName evidence="1">Uncharacterized protein</fullName>
    </submittedName>
</protein>
<dbReference type="Proteomes" id="UP000237347">
    <property type="component" value="Unassembled WGS sequence"/>
</dbReference>
<evidence type="ECO:0000313" key="2">
    <source>
        <dbReference type="Proteomes" id="UP000237347"/>
    </source>
</evidence>
<accession>A0AAW0K994</accession>